<evidence type="ECO:0008006" key="3">
    <source>
        <dbReference type="Google" id="ProtNLM"/>
    </source>
</evidence>
<reference evidence="2" key="1">
    <citation type="journal article" date="2017" name="Nat. Commun.">
        <title>The North American bullfrog draft genome provides insight into hormonal regulation of long noncoding RNA.</title>
        <authorList>
            <person name="Hammond S.A."/>
            <person name="Warren R.L."/>
            <person name="Vandervalk B.P."/>
            <person name="Kucuk E."/>
            <person name="Khan H."/>
            <person name="Gibb E.A."/>
            <person name="Pandoh P."/>
            <person name="Kirk H."/>
            <person name="Zhao Y."/>
            <person name="Jones M."/>
            <person name="Mungall A.J."/>
            <person name="Coope R."/>
            <person name="Pleasance S."/>
            <person name="Moore R.A."/>
            <person name="Holt R.A."/>
            <person name="Round J.M."/>
            <person name="Ohora S."/>
            <person name="Walle B.V."/>
            <person name="Veldhoen N."/>
            <person name="Helbing C.C."/>
            <person name="Birol I."/>
        </authorList>
    </citation>
    <scope>NUCLEOTIDE SEQUENCE [LARGE SCALE GENOMIC DNA]</scope>
</reference>
<dbReference type="EMBL" id="KZ032667">
    <property type="protein sequence ID" value="PIO13584.1"/>
    <property type="molecule type" value="Genomic_DNA"/>
</dbReference>
<feature type="non-terminal residue" evidence="1">
    <location>
        <position position="1"/>
    </location>
</feature>
<dbReference type="OrthoDB" id="25620at2759"/>
<dbReference type="AlphaFoldDB" id="A0A2G9QDA2"/>
<dbReference type="Proteomes" id="UP000228934">
    <property type="component" value="Unassembled WGS sequence"/>
</dbReference>
<protein>
    <recommendedName>
        <fullName evidence="3">AIG1-type G domain-containing protein</fullName>
    </recommendedName>
</protein>
<name>A0A2G9QDA2_AQUCT</name>
<accession>A0A2G9QDA2</accession>
<evidence type="ECO:0000313" key="2">
    <source>
        <dbReference type="Proteomes" id="UP000228934"/>
    </source>
</evidence>
<keyword evidence="2" id="KW-1185">Reference proteome</keyword>
<organism evidence="1 2">
    <name type="scientific">Aquarana catesbeiana</name>
    <name type="common">American bullfrog</name>
    <name type="synonym">Rana catesbeiana</name>
    <dbReference type="NCBI Taxonomy" id="8400"/>
    <lineage>
        <taxon>Eukaryota</taxon>
        <taxon>Metazoa</taxon>
        <taxon>Chordata</taxon>
        <taxon>Craniata</taxon>
        <taxon>Vertebrata</taxon>
        <taxon>Euteleostomi</taxon>
        <taxon>Amphibia</taxon>
        <taxon>Batrachia</taxon>
        <taxon>Anura</taxon>
        <taxon>Neobatrachia</taxon>
        <taxon>Ranoidea</taxon>
        <taxon>Ranidae</taxon>
        <taxon>Aquarana</taxon>
    </lineage>
</organism>
<sequence length="164" mass="19685">ARQQISEGEKEDVKTFMENCIKMTGIVPIIVLTFKTKGDYLEVEKIFRLMGAEMVIAIENYTPESHKKTLGRTTEILMVIDSALRNVRFHLEQPRDPRRERIERKKFMFNYIHQIELHHERKKYEREISKRDRYVRSVFEHKPHELWQYNEMVKTVGSQDCAIS</sequence>
<proteinExistence type="predicted"/>
<evidence type="ECO:0000313" key="1">
    <source>
        <dbReference type="EMBL" id="PIO13584.1"/>
    </source>
</evidence>
<gene>
    <name evidence="1" type="ORF">AB205_0162540</name>
</gene>